<evidence type="ECO:0008006" key="4">
    <source>
        <dbReference type="Google" id="ProtNLM"/>
    </source>
</evidence>
<dbReference type="OrthoDB" id="5398854at2759"/>
<dbReference type="AlphaFoldDB" id="A0A9P1H526"/>
<gene>
    <name evidence="2" type="ORF">PPNO1_LOCUS5183</name>
</gene>
<reference evidence="2" key="1">
    <citation type="submission" date="2022-11" db="EMBL/GenBank/DDBJ databases">
        <authorList>
            <person name="Scott C."/>
            <person name="Bruce N."/>
        </authorList>
    </citation>
    <scope>NUCLEOTIDE SEQUENCE</scope>
</reference>
<protein>
    <recommendedName>
        <fullName evidence="4">Vegetative cell wall protein gp1</fullName>
    </recommendedName>
</protein>
<accession>A0A9P1H526</accession>
<evidence type="ECO:0000256" key="1">
    <source>
        <dbReference type="SAM" id="MobiDB-lite"/>
    </source>
</evidence>
<feature type="compositionally biased region" description="Low complexity" evidence="1">
    <location>
        <begin position="31"/>
        <end position="41"/>
    </location>
</feature>
<dbReference type="EMBL" id="CALLCH030000012">
    <property type="protein sequence ID" value="CAI4215472.1"/>
    <property type="molecule type" value="Genomic_DNA"/>
</dbReference>
<feature type="compositionally biased region" description="Polar residues" evidence="1">
    <location>
        <begin position="54"/>
        <end position="66"/>
    </location>
</feature>
<organism evidence="2 3">
    <name type="scientific">Parascedosporium putredinis</name>
    <dbReference type="NCBI Taxonomy" id="1442378"/>
    <lineage>
        <taxon>Eukaryota</taxon>
        <taxon>Fungi</taxon>
        <taxon>Dikarya</taxon>
        <taxon>Ascomycota</taxon>
        <taxon>Pezizomycotina</taxon>
        <taxon>Sordariomycetes</taxon>
        <taxon>Hypocreomycetidae</taxon>
        <taxon>Microascales</taxon>
        <taxon>Microascaceae</taxon>
        <taxon>Parascedosporium</taxon>
    </lineage>
</organism>
<proteinExistence type="predicted"/>
<feature type="compositionally biased region" description="Pro residues" evidence="1">
    <location>
        <begin position="16"/>
        <end position="30"/>
    </location>
</feature>
<keyword evidence="3" id="KW-1185">Reference proteome</keyword>
<evidence type="ECO:0000313" key="3">
    <source>
        <dbReference type="Proteomes" id="UP000838763"/>
    </source>
</evidence>
<evidence type="ECO:0000313" key="2">
    <source>
        <dbReference type="EMBL" id="CAI4215472.1"/>
    </source>
</evidence>
<feature type="region of interest" description="Disordered" evidence="1">
    <location>
        <begin position="1"/>
        <end position="134"/>
    </location>
</feature>
<sequence length="301" mass="34001">MSGSFSPYSRRGYPDEPVPPPYYTPSPTPSPRHSSYMYSQPSYPPRPATRAHFRTTSNAFVETSSRPPAASPRYTSDGFYATKTDGGYAGFHTEQGFDDARLPRQPTKQRRSSMSTPQRPSTARPSSSHKPVPLKARVATEVDRQKHRIPQGYSLKNWDPSEPPILLLGSVFDANSLGKWIYDWTTYHLGPNNELSEMAGELWLLLIQFSGKLKGAEDVVAKVRDPKRREVLEDFIEAGPMLRASKKNGTGLGKNAGVEFVETLFGRDRELERTERFMSSLELYIKRFKANCDEILKHPTR</sequence>
<comment type="caution">
    <text evidence="2">The sequence shown here is derived from an EMBL/GenBank/DDBJ whole genome shotgun (WGS) entry which is preliminary data.</text>
</comment>
<feature type="compositionally biased region" description="Polar residues" evidence="1">
    <location>
        <begin position="112"/>
        <end position="129"/>
    </location>
</feature>
<name>A0A9P1H526_9PEZI</name>
<dbReference type="Proteomes" id="UP000838763">
    <property type="component" value="Unassembled WGS sequence"/>
</dbReference>